<proteinExistence type="predicted"/>
<feature type="compositionally biased region" description="Polar residues" evidence="1">
    <location>
        <begin position="228"/>
        <end position="240"/>
    </location>
</feature>
<feature type="compositionally biased region" description="Basic and acidic residues" evidence="1">
    <location>
        <begin position="241"/>
        <end position="267"/>
    </location>
</feature>
<evidence type="ECO:0000256" key="1">
    <source>
        <dbReference type="SAM" id="MobiDB-lite"/>
    </source>
</evidence>
<name>A0A1U7YIR9_NICSY</name>
<organism evidence="2 3">
    <name type="scientific">Nicotiana sylvestris</name>
    <name type="common">Wood tobacco</name>
    <name type="synonym">South American tobacco</name>
    <dbReference type="NCBI Taxonomy" id="4096"/>
    <lineage>
        <taxon>Eukaryota</taxon>
        <taxon>Viridiplantae</taxon>
        <taxon>Streptophyta</taxon>
        <taxon>Embryophyta</taxon>
        <taxon>Tracheophyta</taxon>
        <taxon>Spermatophyta</taxon>
        <taxon>Magnoliopsida</taxon>
        <taxon>eudicotyledons</taxon>
        <taxon>Gunneridae</taxon>
        <taxon>Pentapetalae</taxon>
        <taxon>asterids</taxon>
        <taxon>lamiids</taxon>
        <taxon>Solanales</taxon>
        <taxon>Solanaceae</taxon>
        <taxon>Nicotianoideae</taxon>
        <taxon>Nicotianeae</taxon>
        <taxon>Nicotiana</taxon>
    </lineage>
</organism>
<dbReference type="OrthoDB" id="1242812at2759"/>
<feature type="region of interest" description="Disordered" evidence="1">
    <location>
        <begin position="16"/>
        <end position="79"/>
    </location>
</feature>
<keyword evidence="2" id="KW-1185">Reference proteome</keyword>
<reference evidence="3" key="2">
    <citation type="submission" date="2025-08" db="UniProtKB">
        <authorList>
            <consortium name="RefSeq"/>
        </authorList>
    </citation>
    <scope>IDENTIFICATION</scope>
    <source>
        <tissue evidence="3">Leaf</tissue>
    </source>
</reference>
<protein>
    <submittedName>
        <fullName evidence="3">Uncharacterized protein LOC104247496</fullName>
    </submittedName>
</protein>
<feature type="compositionally biased region" description="Basic and acidic residues" evidence="1">
    <location>
        <begin position="155"/>
        <end position="174"/>
    </location>
</feature>
<feature type="compositionally biased region" description="Low complexity" evidence="1">
    <location>
        <begin position="64"/>
        <end position="75"/>
    </location>
</feature>
<sequence>MPLIGQLPCNRIRSKVLNAGPSTGESPRTLSRSKESNRTPVIGESPRSRSRSKEANRTPFIGESSRTQSRSNRSTSDFDDNELLDTICSRLMMEVQRHAEKERSTIVKEVFDKFKKEERSAFVDAVFVKVKINHYKVADVNATREETTFVGDQHVQEQFEEERPSADRLSRDGNDEAQLSTENIGSKQGADNQVVETEEHNAHDALCKVADDNATHKEAAVKGDEHAQQQGGEEQSNVCRQSKDGNDEELTTEKGSDDQVVGTEKHAPSCPLVSDIEKELKASDVSSTIGKDDQYAVLLAICKELLGGDTQEIVTTENTPILLDVGSQLNEAVNADIDKGIDKERLETTQKEFGELMQLYEKGEIHIFTHVASQKGFPPAAEQQQLVVTEQQEEQAKRKPDKKGKRI</sequence>
<feature type="compositionally biased region" description="Polar residues" evidence="1">
    <location>
        <begin position="20"/>
        <end position="30"/>
    </location>
</feature>
<dbReference type="RefSeq" id="XP_009801831.1">
    <property type="nucleotide sequence ID" value="XM_009803529.1"/>
</dbReference>
<accession>A0A1U7YIR9</accession>
<gene>
    <name evidence="3" type="primary">LOC104247496</name>
</gene>
<evidence type="ECO:0000313" key="3">
    <source>
        <dbReference type="RefSeq" id="XP_009801831.1"/>
    </source>
</evidence>
<reference evidence="2" key="1">
    <citation type="journal article" date="2013" name="Genome Biol.">
        <title>Reference genomes and transcriptomes of Nicotiana sylvestris and Nicotiana tomentosiformis.</title>
        <authorList>
            <person name="Sierro N."/>
            <person name="Battey J.N."/>
            <person name="Ouadi S."/>
            <person name="Bovet L."/>
            <person name="Goepfert S."/>
            <person name="Bakaher N."/>
            <person name="Peitsch M.C."/>
            <person name="Ivanov N.V."/>
        </authorList>
    </citation>
    <scope>NUCLEOTIDE SEQUENCE [LARGE SCALE GENOMIC DNA]</scope>
</reference>
<dbReference type="Proteomes" id="UP000189701">
    <property type="component" value="Unplaced"/>
</dbReference>
<evidence type="ECO:0000313" key="2">
    <source>
        <dbReference type="Proteomes" id="UP000189701"/>
    </source>
</evidence>
<dbReference type="AlphaFoldDB" id="A0A1U7YIR9"/>
<feature type="compositionally biased region" description="Polar residues" evidence="1">
    <location>
        <begin position="177"/>
        <end position="191"/>
    </location>
</feature>
<feature type="region of interest" description="Disordered" evidence="1">
    <location>
        <begin position="220"/>
        <end position="269"/>
    </location>
</feature>
<feature type="region of interest" description="Disordered" evidence="1">
    <location>
        <begin position="155"/>
        <end position="191"/>
    </location>
</feature>
<feature type="non-terminal residue" evidence="3">
    <location>
        <position position="407"/>
    </location>
</feature>
<feature type="region of interest" description="Disordered" evidence="1">
    <location>
        <begin position="379"/>
        <end position="407"/>
    </location>
</feature>